<reference evidence="2 3" key="1">
    <citation type="submission" date="2015-05" db="EMBL/GenBank/DDBJ databases">
        <title>Draft Genome assembly of Streptomyces showdoensis.</title>
        <authorList>
            <person name="Thapa K.K."/>
            <person name="Metsa-Ketela M."/>
        </authorList>
    </citation>
    <scope>NUCLEOTIDE SEQUENCE [LARGE SCALE GENOMIC DNA]</scope>
    <source>
        <strain evidence="2 3">ATCC 15227</strain>
    </source>
</reference>
<protein>
    <submittedName>
        <fullName evidence="2">Uncharacterized protein</fullName>
    </submittedName>
</protein>
<name>A0A2P2GEL0_STREW</name>
<keyword evidence="1" id="KW-0812">Transmembrane</keyword>
<accession>A0A2P2GEL0</accession>
<dbReference type="AlphaFoldDB" id="A0A2P2GEL0"/>
<keyword evidence="1" id="KW-0472">Membrane</keyword>
<proteinExistence type="predicted"/>
<keyword evidence="3" id="KW-1185">Reference proteome</keyword>
<keyword evidence="1" id="KW-1133">Transmembrane helix</keyword>
<comment type="caution">
    <text evidence="2">The sequence shown here is derived from an EMBL/GenBank/DDBJ whole genome shotgun (WGS) entry which is preliminary data.</text>
</comment>
<sequence length="80" mass="8365">MLRSMGPSELALAISGLCGVTVAGLRILGKVLLAREQRRSIATVMDAAGASGQAVSARQRLSEAQWSVRVGADIDVDEAR</sequence>
<evidence type="ECO:0000256" key="1">
    <source>
        <dbReference type="SAM" id="Phobius"/>
    </source>
</evidence>
<dbReference type="Proteomes" id="UP000265325">
    <property type="component" value="Unassembled WGS sequence"/>
</dbReference>
<evidence type="ECO:0000313" key="2">
    <source>
        <dbReference type="EMBL" id="KKZ69946.1"/>
    </source>
</evidence>
<evidence type="ECO:0000313" key="3">
    <source>
        <dbReference type="Proteomes" id="UP000265325"/>
    </source>
</evidence>
<feature type="transmembrane region" description="Helical" evidence="1">
    <location>
        <begin position="12"/>
        <end position="33"/>
    </location>
</feature>
<gene>
    <name evidence="2" type="ORF">VO63_31450</name>
</gene>
<dbReference type="EMBL" id="LAQS01000073">
    <property type="protein sequence ID" value="KKZ69946.1"/>
    <property type="molecule type" value="Genomic_DNA"/>
</dbReference>
<organism evidence="2 3">
    <name type="scientific">Streptomyces showdoensis</name>
    <dbReference type="NCBI Taxonomy" id="68268"/>
    <lineage>
        <taxon>Bacteria</taxon>
        <taxon>Bacillati</taxon>
        <taxon>Actinomycetota</taxon>
        <taxon>Actinomycetes</taxon>
        <taxon>Kitasatosporales</taxon>
        <taxon>Streptomycetaceae</taxon>
        <taxon>Streptomyces</taxon>
    </lineage>
</organism>